<gene>
    <name evidence="1" type="ORF">DFP72DRAFT_531537</name>
</gene>
<organism evidence="1 2">
    <name type="scientific">Ephemerocybe angulata</name>
    <dbReference type="NCBI Taxonomy" id="980116"/>
    <lineage>
        <taxon>Eukaryota</taxon>
        <taxon>Fungi</taxon>
        <taxon>Dikarya</taxon>
        <taxon>Basidiomycota</taxon>
        <taxon>Agaricomycotina</taxon>
        <taxon>Agaricomycetes</taxon>
        <taxon>Agaricomycetidae</taxon>
        <taxon>Agaricales</taxon>
        <taxon>Agaricineae</taxon>
        <taxon>Psathyrellaceae</taxon>
        <taxon>Ephemerocybe</taxon>
    </lineage>
</organism>
<reference evidence="1 2" key="1">
    <citation type="submission" date="2020-07" db="EMBL/GenBank/DDBJ databases">
        <title>Comparative genomics of pyrophilous fungi reveals a link between fire events and developmental genes.</title>
        <authorList>
            <consortium name="DOE Joint Genome Institute"/>
            <person name="Steindorff A.S."/>
            <person name="Carver A."/>
            <person name="Calhoun S."/>
            <person name="Stillman K."/>
            <person name="Liu H."/>
            <person name="Lipzen A."/>
            <person name="Pangilinan J."/>
            <person name="Labutti K."/>
            <person name="Bruns T.D."/>
            <person name="Grigoriev I.V."/>
        </authorList>
    </citation>
    <scope>NUCLEOTIDE SEQUENCE [LARGE SCALE GENOMIC DNA]</scope>
    <source>
        <strain evidence="1 2">CBS 144469</strain>
    </source>
</reference>
<evidence type="ECO:0000313" key="2">
    <source>
        <dbReference type="Proteomes" id="UP000521943"/>
    </source>
</evidence>
<accession>A0A8H6IEA1</accession>
<protein>
    <submittedName>
        <fullName evidence="1">Uncharacterized protein</fullName>
    </submittedName>
</protein>
<name>A0A8H6IEA1_9AGAR</name>
<proteinExistence type="predicted"/>
<dbReference type="EMBL" id="JACGCI010000006">
    <property type="protein sequence ID" value="KAF6763464.1"/>
    <property type="molecule type" value="Genomic_DNA"/>
</dbReference>
<dbReference type="AlphaFoldDB" id="A0A8H6IEA1"/>
<dbReference type="Proteomes" id="UP000521943">
    <property type="component" value="Unassembled WGS sequence"/>
</dbReference>
<sequence>MHAYLLHTYTTIVVLLTCYCTEYPFTMLSRLTDRAKASCTDRLTSSSQELALWRQKSRKKSQVPLSNVGCRVCTTSLSTWHLLPNRRDTGEAHSWRDMTGIGSGWAGPARYRLVSTATDEGGWAIRTPSGYVAMVATWLGWARKGWAGRQ</sequence>
<keyword evidence="2" id="KW-1185">Reference proteome</keyword>
<evidence type="ECO:0000313" key="1">
    <source>
        <dbReference type="EMBL" id="KAF6763464.1"/>
    </source>
</evidence>
<comment type="caution">
    <text evidence="1">The sequence shown here is derived from an EMBL/GenBank/DDBJ whole genome shotgun (WGS) entry which is preliminary data.</text>
</comment>